<dbReference type="GO" id="GO:0004714">
    <property type="term" value="F:transmembrane receptor protein tyrosine kinase activity"/>
    <property type="evidence" value="ECO:0007669"/>
    <property type="project" value="InterPro"/>
</dbReference>
<proteinExistence type="predicted"/>
<evidence type="ECO:0000259" key="1">
    <source>
        <dbReference type="PROSITE" id="PS50011"/>
    </source>
</evidence>
<evidence type="ECO:0000313" key="2">
    <source>
        <dbReference type="EMBL" id="KDP27269.1"/>
    </source>
</evidence>
<dbReference type="EMBL" id="KK914862">
    <property type="protein sequence ID" value="KDP27269.1"/>
    <property type="molecule type" value="Genomic_DNA"/>
</dbReference>
<dbReference type="Gene3D" id="1.10.510.10">
    <property type="entry name" value="Transferase(Phosphotransferase) domain 1"/>
    <property type="match status" value="1"/>
</dbReference>
<dbReference type="InterPro" id="IPR045272">
    <property type="entry name" value="ANXUR1/2-like"/>
</dbReference>
<organism evidence="2 3">
    <name type="scientific">Jatropha curcas</name>
    <name type="common">Barbados nut</name>
    <dbReference type="NCBI Taxonomy" id="180498"/>
    <lineage>
        <taxon>Eukaryota</taxon>
        <taxon>Viridiplantae</taxon>
        <taxon>Streptophyta</taxon>
        <taxon>Embryophyta</taxon>
        <taxon>Tracheophyta</taxon>
        <taxon>Spermatophyta</taxon>
        <taxon>Magnoliopsida</taxon>
        <taxon>eudicotyledons</taxon>
        <taxon>Gunneridae</taxon>
        <taxon>Pentapetalae</taxon>
        <taxon>rosids</taxon>
        <taxon>fabids</taxon>
        <taxon>Malpighiales</taxon>
        <taxon>Euphorbiaceae</taxon>
        <taxon>Crotonoideae</taxon>
        <taxon>Jatropheae</taxon>
        <taxon>Jatropha</taxon>
    </lineage>
</organism>
<dbReference type="Gene3D" id="3.30.200.20">
    <property type="entry name" value="Phosphorylase Kinase, domain 1"/>
    <property type="match status" value="2"/>
</dbReference>
<dbReference type="SMART" id="SM00220">
    <property type="entry name" value="S_TKc"/>
    <property type="match status" value="1"/>
</dbReference>
<keyword evidence="3" id="KW-1185">Reference proteome</keyword>
<dbReference type="PANTHER" id="PTHR27003:SF287">
    <property type="entry name" value="PROTEIN KINASE DOMAIN-CONTAINING PROTEIN"/>
    <property type="match status" value="1"/>
</dbReference>
<dbReference type="Pfam" id="PF07714">
    <property type="entry name" value="PK_Tyr_Ser-Thr"/>
    <property type="match status" value="1"/>
</dbReference>
<dbReference type="InterPro" id="IPR000719">
    <property type="entry name" value="Prot_kinase_dom"/>
</dbReference>
<gene>
    <name evidence="2" type="ORF">JCGZ_19968</name>
</gene>
<feature type="domain" description="Protein kinase" evidence="1">
    <location>
        <begin position="1"/>
        <end position="202"/>
    </location>
</feature>
<accession>A0A067K650</accession>
<dbReference type="GO" id="GO:0005886">
    <property type="term" value="C:plasma membrane"/>
    <property type="evidence" value="ECO:0007669"/>
    <property type="project" value="TreeGrafter"/>
</dbReference>
<dbReference type="OrthoDB" id="4062651at2759"/>
<dbReference type="InterPro" id="IPR001245">
    <property type="entry name" value="Ser-Thr/Tyr_kinase_cat_dom"/>
</dbReference>
<dbReference type="Proteomes" id="UP000027138">
    <property type="component" value="Unassembled WGS sequence"/>
</dbReference>
<dbReference type="PROSITE" id="PS50011">
    <property type="entry name" value="PROTEIN_KINASE_DOM"/>
    <property type="match status" value="1"/>
</dbReference>
<protein>
    <recommendedName>
        <fullName evidence="1">Protein kinase domain-containing protein</fullName>
    </recommendedName>
</protein>
<dbReference type="InterPro" id="IPR011009">
    <property type="entry name" value="Kinase-like_dom_sf"/>
</dbReference>
<dbReference type="PANTHER" id="PTHR27003">
    <property type="entry name" value="OS07G0166700 PROTEIN"/>
    <property type="match status" value="1"/>
</dbReference>
<dbReference type="GO" id="GO:0005524">
    <property type="term" value="F:ATP binding"/>
    <property type="evidence" value="ECO:0007669"/>
    <property type="project" value="InterPro"/>
</dbReference>
<dbReference type="SUPFAM" id="SSF56112">
    <property type="entry name" value="Protein kinase-like (PK-like)"/>
    <property type="match status" value="1"/>
</dbReference>
<dbReference type="AlphaFoldDB" id="A0A067K650"/>
<reference evidence="2 3" key="1">
    <citation type="journal article" date="2014" name="PLoS ONE">
        <title>Global Analysis of Gene Expression Profiles in Physic Nut (Jatropha curcas L.) Seedlings Exposed to Salt Stress.</title>
        <authorList>
            <person name="Zhang L."/>
            <person name="Zhang C."/>
            <person name="Wu P."/>
            <person name="Chen Y."/>
            <person name="Li M."/>
            <person name="Jiang H."/>
            <person name="Wu G."/>
        </authorList>
    </citation>
    <scope>NUCLEOTIDE SEQUENCE [LARGE SCALE GENOMIC DNA]</scope>
    <source>
        <strain evidence="3">cv. GZQX0401</strain>
        <tissue evidence="2">Young leaves</tissue>
    </source>
</reference>
<sequence length="202" mass="22834">MNPMPEGICSRFTTEEIRNATNNFDRDLLIGDGGFGTAFEGSKEFWTKIEMLLKLRHPHLLSLIGYCNDQRLMVLVYEYVAHGNLRDHLDRGHNSPLPWKQRLEICIGAARGIKYLHAGAEHSIIIHRDIKSTNISLDEKWVPKVSDFGLSRLGPTSLSMSHVTTDVKGAFGYLDPYYFTNNLSVKSDVFSFGVLLFGVIME</sequence>
<dbReference type="GO" id="GO:0009506">
    <property type="term" value="C:plasmodesma"/>
    <property type="evidence" value="ECO:0007669"/>
    <property type="project" value="TreeGrafter"/>
</dbReference>
<name>A0A067K650_JATCU</name>
<evidence type="ECO:0000313" key="3">
    <source>
        <dbReference type="Proteomes" id="UP000027138"/>
    </source>
</evidence>